<organism evidence="1 2">
    <name type="scientific">Pluteus cervinus</name>
    <dbReference type="NCBI Taxonomy" id="181527"/>
    <lineage>
        <taxon>Eukaryota</taxon>
        <taxon>Fungi</taxon>
        <taxon>Dikarya</taxon>
        <taxon>Basidiomycota</taxon>
        <taxon>Agaricomycotina</taxon>
        <taxon>Agaricomycetes</taxon>
        <taxon>Agaricomycetidae</taxon>
        <taxon>Agaricales</taxon>
        <taxon>Pluteineae</taxon>
        <taxon>Pluteaceae</taxon>
        <taxon>Pluteus</taxon>
    </lineage>
</organism>
<protein>
    <submittedName>
        <fullName evidence="1">Uncharacterized protein</fullName>
    </submittedName>
</protein>
<gene>
    <name evidence="1" type="ORF">BDN72DRAFT_832871</name>
</gene>
<proteinExistence type="predicted"/>
<evidence type="ECO:0000313" key="1">
    <source>
        <dbReference type="EMBL" id="TFK74785.1"/>
    </source>
</evidence>
<dbReference type="Proteomes" id="UP000308600">
    <property type="component" value="Unassembled WGS sequence"/>
</dbReference>
<sequence>MSNQRSFNEEQFRKDIMEGMRKVTIGDPSVNIQDAFIQVAENMMKDNPWVPPEGTKCPIHDLPNEILAYIFGLGIQIEEEEEEEDGEDGEDGDYEPGEDEEDEEGEDADDDDDEKDRQKKKKSGGGVGDGERGGYRTGPSSSSKTTDQAPTRSKPQRFLVAGTEVQVIKTNFNLKDVTPYWRDFPIFRGTPIKDEEEEKNEGEKEPKPEGGDGGEDGGGGKEEDDEDDEPVLPFQVLVSHVCRRWRDISLNTPLFWNKLNFTEGLPFEKSRVWIERARDMPLDLEIDCTVDDDEDEDDDEEEVEEKQDDDEDPELEPAINKEALAAILNLVIPYISQWRSLRFMVSYYEYMHMLLARLSRCPPAPQLEVLKLCHYEDCEEYDAFEPCDFVTPFQIFGGSAPNLKELGLWGVHLDWELSLGFFSNLVDLELAYHAKDVRPSFTTFAAMLLASPHLETLKLGLSGPAGGVEDWGEDVIEAPSVAELVLNYHECKYIQELMAHLITPNVQRLGLAYDAEDYSEFGRQLAKPMPGKPQSLLAGLRQLKISGLPCDTKTIEGIFDQLTGLELLNLNCSSQEGDAFFCVLSRPKSPPSTSNASSSNGDGTAPSTHTRSTSTAGILVYCPRLHTLTTTGITGAQMKSFVEFRKKAGVPLKAVFMGQDDEVSDKEEAWLMNNLESLQYFMPSDDEEVIDDDDVEEWATDDDAE</sequence>
<dbReference type="EMBL" id="ML208266">
    <property type="protein sequence ID" value="TFK74785.1"/>
    <property type="molecule type" value="Genomic_DNA"/>
</dbReference>
<evidence type="ECO:0000313" key="2">
    <source>
        <dbReference type="Proteomes" id="UP000308600"/>
    </source>
</evidence>
<reference evidence="1 2" key="1">
    <citation type="journal article" date="2019" name="Nat. Ecol. Evol.">
        <title>Megaphylogeny resolves global patterns of mushroom evolution.</title>
        <authorList>
            <person name="Varga T."/>
            <person name="Krizsan K."/>
            <person name="Foldi C."/>
            <person name="Dima B."/>
            <person name="Sanchez-Garcia M."/>
            <person name="Sanchez-Ramirez S."/>
            <person name="Szollosi G.J."/>
            <person name="Szarkandi J.G."/>
            <person name="Papp V."/>
            <person name="Albert L."/>
            <person name="Andreopoulos W."/>
            <person name="Angelini C."/>
            <person name="Antonin V."/>
            <person name="Barry K.W."/>
            <person name="Bougher N.L."/>
            <person name="Buchanan P."/>
            <person name="Buyck B."/>
            <person name="Bense V."/>
            <person name="Catcheside P."/>
            <person name="Chovatia M."/>
            <person name="Cooper J."/>
            <person name="Damon W."/>
            <person name="Desjardin D."/>
            <person name="Finy P."/>
            <person name="Geml J."/>
            <person name="Haridas S."/>
            <person name="Hughes K."/>
            <person name="Justo A."/>
            <person name="Karasinski D."/>
            <person name="Kautmanova I."/>
            <person name="Kiss B."/>
            <person name="Kocsube S."/>
            <person name="Kotiranta H."/>
            <person name="LaButti K.M."/>
            <person name="Lechner B.E."/>
            <person name="Liimatainen K."/>
            <person name="Lipzen A."/>
            <person name="Lukacs Z."/>
            <person name="Mihaltcheva S."/>
            <person name="Morgado L.N."/>
            <person name="Niskanen T."/>
            <person name="Noordeloos M.E."/>
            <person name="Ohm R.A."/>
            <person name="Ortiz-Santana B."/>
            <person name="Ovrebo C."/>
            <person name="Racz N."/>
            <person name="Riley R."/>
            <person name="Savchenko A."/>
            <person name="Shiryaev A."/>
            <person name="Soop K."/>
            <person name="Spirin V."/>
            <person name="Szebenyi C."/>
            <person name="Tomsovsky M."/>
            <person name="Tulloss R.E."/>
            <person name="Uehling J."/>
            <person name="Grigoriev I.V."/>
            <person name="Vagvolgyi C."/>
            <person name="Papp T."/>
            <person name="Martin F.M."/>
            <person name="Miettinen O."/>
            <person name="Hibbett D.S."/>
            <person name="Nagy L.G."/>
        </authorList>
    </citation>
    <scope>NUCLEOTIDE SEQUENCE [LARGE SCALE GENOMIC DNA]</scope>
    <source>
        <strain evidence="1 2">NL-1719</strain>
    </source>
</reference>
<keyword evidence="2" id="KW-1185">Reference proteome</keyword>
<accession>A0ACD3B9E7</accession>
<name>A0ACD3B9E7_9AGAR</name>